<comment type="similarity">
    <text evidence="4">Belongs to the beta-catenin family.</text>
</comment>
<feature type="compositionally biased region" description="Pro residues" evidence="16">
    <location>
        <begin position="1443"/>
        <end position="1452"/>
    </location>
</feature>
<dbReference type="Pfam" id="PF25520">
    <property type="entry name" value="AAA_lid_TANC1"/>
    <property type="match status" value="1"/>
</dbReference>
<feature type="repeat" description="ANK" evidence="13">
    <location>
        <begin position="2341"/>
        <end position="2373"/>
    </location>
</feature>
<dbReference type="PROSITE" id="PS50176">
    <property type="entry name" value="ARM_REPEAT"/>
    <property type="match status" value="3"/>
</dbReference>
<feature type="region of interest" description="Disordered" evidence="16">
    <location>
        <begin position="1387"/>
        <end position="1610"/>
    </location>
</feature>
<feature type="compositionally biased region" description="Low complexity" evidence="16">
    <location>
        <begin position="1415"/>
        <end position="1442"/>
    </location>
</feature>
<dbReference type="SMART" id="SM00028">
    <property type="entry name" value="TPR"/>
    <property type="match status" value="3"/>
</dbReference>
<feature type="compositionally biased region" description="Low complexity" evidence="16">
    <location>
        <begin position="2887"/>
        <end position="2903"/>
    </location>
</feature>
<evidence type="ECO:0000313" key="21">
    <source>
        <dbReference type="Proteomes" id="UP001356427"/>
    </source>
</evidence>
<dbReference type="PROSITE" id="PS50297">
    <property type="entry name" value="ANK_REP_REGION"/>
    <property type="match status" value="5"/>
</dbReference>
<feature type="region of interest" description="Disordered" evidence="16">
    <location>
        <begin position="3081"/>
        <end position="3150"/>
    </location>
</feature>
<feature type="repeat" description="ARM" evidence="14">
    <location>
        <begin position="622"/>
        <end position="649"/>
    </location>
</feature>
<dbReference type="Gene3D" id="1.25.40.20">
    <property type="entry name" value="Ankyrin repeat-containing domain"/>
    <property type="match status" value="2"/>
</dbReference>
<dbReference type="InterPro" id="IPR011990">
    <property type="entry name" value="TPR-like_helical_dom_sf"/>
</dbReference>
<evidence type="ECO:0000256" key="2">
    <source>
        <dbReference type="ARBA" id="ARBA00004216"/>
    </source>
</evidence>
<sequence>MWIHTGIPIFMLYHPALCEVLVHHQHLAGQRGWRMPSPEQRAAEMGEEGEGERSVAAREGPSGHSQADTTTNNLLASVKEQELQFERLTRELEEERQIVASQLERCMLGAESPGDDDDASSSDSSEKSFAWRSTVDVSGTGEHRAAVMDSSHQSPSRLFRADQGHGSLYLPEPERASLHDSEGSVAHMTSYADSGYQDSSMSYYSVSRENVVLSEPRHVLSGSGPRGSPGHGRSSRAEGQASAQASASGRVMRRMGSLPSRGQSPVCGVGGAVSPSRVSLRTSQGGSAYGSPILTEPKPLASIFPGTTMPPSSPPGPGTTPSFQRATSPYSPTHQRNGNGDSPLRTSPRPGSASHATSPHQATGSISGCLGSTLSLVEGRGLSGSPLRSCMTAVPQHYGSTLPRQGAQTQALHYGHDAYGLYERTALPLSRPDSLTGLHSSYATHHSPLDQDMRMAMSPDCHITPVYDDRAFHSPLYHSPTHTHHGSHSAIYRTLTGAANLQRTLQRTTSHCSTLAYQRSSYGLNTAGSYADPYRVSQQGQGPNENSFSRHSGLVDRAATRSPSIDSIEKDPREFSWRDPALPEVIRMLQHHFPSVQANAAAYLQHLCYGDNRIKVEVCHLGGIQHLVDLLDHKAVEVQKSACGALRNLVYGKATDDNKVALRNSGGIPALLRLLRKTTDNEVRELVTGVLWNLSSCDAVKMTIIRDALRTLTNTVVIPHSGWSSANYREETKLKFHSSLLLRNTTGCLRNLSSAGEEARGQLRGCEGLVDSLLYVLKACVHTSDFDSKIVENCVCTLRNLSYRLEIEMPSSCLLGTQELDALLGYGSPGKDLDYLCWGKKRKKKRSWLDDKWDGVGPIPGFGKPPRGAEMLWHPAVVKPYLSLLAESSNPATLEGSAGSLQNLSAGNWKFAAYIRAAVRKEKGLPILVELLRMDNDRVVCSVATALRNMALDSRNKELIGKYAMRDLVNRLPGGSPSLLSDETVASVCCTLHEVTSRNMENAKALADTGGIEKLVDISKGRGRGYSMKVVKAAAQVLNTLWQYRDLRTLYKQDGWHHGHFITPVSTLERDRYRSQPTLPTSTLQMSPVPRQSGGSATSSPAMLGIRRPSSNYQRAQSSMQLDTYYGDNSLHKNQYTGSEKQTPYFIGSYSSPSREDYPRSQEDVFYSDDPDRNTYNNYRMYLSSPQGYGEEEPGPYQDEPVDLTSTERYNTTQSNRLKSNTNTTNYVDFYSTTRRPSQRANQNVDELNLTLLFNRTPCNQINMFKAVFGRSRKEEKRSRRDPAVVADYHSHRAGRGESWLRGSPSPCLPRPWVPRHSYIMPSHMGIKSPGLYRKLEYVESPFPGDAFVFALNNSKSSQRELHAELQPSSSSSFSTQELMTRLGFLLGEGTPASPSNPMEDRREKKCNVSGQAVSPCSTLTCSTTSPCSDSPCSTLGSSSTGGPPPCLPNPSPGGTLLSPSPCQSPSSTLESQDSGIIATITSSSENEDRGGSTLDLSKDGSWRGAGQGGHRGDSCPPVAKDDLPGPSEAPPRSEITIEGEPKTPPPAKRPLPQRHTHSTSSLVMPRPNSVAATSSTKLEDLSYLDDQRSAPQRSSIKQPWNSTGGRDTKARFAPFKSGDIMLKPLLFEVPAVSTDAPFQGRDWLFQRLEEVLRKSDTCEGRGAVIVGDVGFGKTAIVSRLVALSCHGGHMQQVPTQSPCTSPKSGDRGTDGASKQPPQSSTPITDPQPSETTCPGTPEAHRHRDEAVKRLASKVVAYHFCQADNTYTCLVPEFVHSVAALLSRAPQLSGYRELLLKEHHIQSMLSLRSCVQDPIAAFRRGVLEPLVNLRKESKIPEEDFILLVDGLNEAEFHKPDYGDTIASFITKIISKFPSWLKLLVTVRTCLLEITTLLPFSRLSLDDFPESSEIGGDLSDYIQHRVIVSPEIAANVTTPNGTIPDPLLLSKFNTHLASRSQGSFLYIKLTLDLFQRAHLVLKGGNYMVVPVSLAEVYLLQCHAGFEGDQTFERVLPVLNVVLASLHPLTDEQLFRALNAGGVRGEMSWEDFQQRLETLACVLLRRRDGTRMLFHPSFREWLVWRADGESTDFLCDPRSGHALLAFMFSRQEGKLNRQQTMELGHHILKAHIFKGQSKRTGVSSSVLQALWVSCSTDSLSAALASLRNLYTPNVKVSRLLMLGGASVSGRSEVLGRSPVLGVHAHLGHLEMVSLLLEMGAPIDGTSDSGMTPLCLAAAAGHTGLVSLLCKKGAKVGHVDKSGQCALVHAGLRGHPDIIHYLLSQDWGPTEAPEGQQQHGVKSSVKGQVLQQALTATCSMGHTHVVKSLLELKDEDLAVQIDAPDTLWGETALSAAAGRGRTETCVYLLERGAGAEQPNRRGVVPLFSCIRHGHPQVAELLLQRGVDINTIDKQSRSLLMVAASEGHLSTADFLLTKGASLASVDKEGQTALSWACLKGQKAMVQLLVERGAEIDHPDRNGRTPLDLAAFNGDAETVQYLVEKGAVVEHVDHSGVKPLERAVGCRNTAVVVTLLKKGAKLGYRTSPYDRSGHATWAMATSKPDVLLILLQKVMEEGNLLYKKGRMKEAAQRYQSALRKFPRDGFGDDLKGLKELRVSLYLNLSRCRRKTNDFGIAEEFATKALELKPKSYEAFYTRARAKRSSRQYAAAIADLHEASRLCPTNREIRRLLTRVEDECQQQQQQQSPNTPQGPQAAHSQTPDDLTERSQDTERSSDTQSQDELDDDYEEIGGKEEPSQNPYGPNRPRNPYGPNRALPPVPGAVGLAPQDPRPGSPPDGSTQAHLSLDKQGPVLQDPRQNQSIKTKQQQHCNSLQVGGRPGGRPMSLCGPSSPLPGRHISTSLRPSPGLGIDISPLPSSSTDHHPGLTPANHHHSSSSSSSSVQPFQGHSSSLARGTDRLSAHPGTTLDGQAGSLTPGVGKEVRREGAGGWAGPGLRSGGQTGSMRASSSSSSLASSGTLSDSGRTQVPQGPDVPRPKPAKPELKPRPFMGVKDKAVRVQGQPPPGLGWQGQPHSQPLSPGGLENQRHSMAPMDNIQGLNNEFKQRSSYAEPLQSQAPLQVLNGAQAQAQHLAQQAQAKALAREFGDRFYHREPRPGPAAGLQHSSQFPDGNHRQAGLTRDNPAILPIKPKRSFIESNV</sequence>
<dbReference type="EMBL" id="JAGTTL010000003">
    <property type="protein sequence ID" value="KAK6325232.1"/>
    <property type="molecule type" value="Genomic_DNA"/>
</dbReference>
<proteinExistence type="inferred from homology"/>
<dbReference type="InterPro" id="IPR016024">
    <property type="entry name" value="ARM-type_fold"/>
</dbReference>
<feature type="region of interest" description="Disordered" evidence="16">
    <location>
        <begin position="31"/>
        <end position="72"/>
    </location>
</feature>
<dbReference type="InterPro" id="IPR011989">
    <property type="entry name" value="ARM-like"/>
</dbReference>
<feature type="region of interest" description="Disordered" evidence="16">
    <location>
        <begin position="1078"/>
        <end position="1116"/>
    </location>
</feature>
<dbReference type="InterPro" id="IPR058056">
    <property type="entry name" value="WH_TANC1/2"/>
</dbReference>
<keyword evidence="8" id="KW-0677">Repeat</keyword>
<feature type="compositionally biased region" description="Polar residues" evidence="16">
    <location>
        <begin position="63"/>
        <end position="72"/>
    </location>
</feature>
<name>A0AAN8MFM8_9TELE</name>
<feature type="repeat" description="ANK" evidence="13">
    <location>
        <begin position="2407"/>
        <end position="2439"/>
    </location>
</feature>
<dbReference type="PROSITE" id="PS50005">
    <property type="entry name" value="TPR"/>
    <property type="match status" value="2"/>
</dbReference>
<dbReference type="GO" id="GO:0030018">
    <property type="term" value="C:Z disc"/>
    <property type="evidence" value="ECO:0007669"/>
    <property type="project" value="UniProtKB-SubCell"/>
</dbReference>
<feature type="compositionally biased region" description="Basic and acidic residues" evidence="16">
    <location>
        <begin position="1487"/>
        <end position="1502"/>
    </location>
</feature>
<dbReference type="GO" id="GO:0098609">
    <property type="term" value="P:cell-cell adhesion"/>
    <property type="evidence" value="ECO:0007669"/>
    <property type="project" value="InterPro"/>
</dbReference>
<organism evidence="20 21">
    <name type="scientific">Coregonus suidteri</name>
    <dbReference type="NCBI Taxonomy" id="861788"/>
    <lineage>
        <taxon>Eukaryota</taxon>
        <taxon>Metazoa</taxon>
        <taxon>Chordata</taxon>
        <taxon>Craniata</taxon>
        <taxon>Vertebrata</taxon>
        <taxon>Euteleostomi</taxon>
        <taxon>Actinopterygii</taxon>
        <taxon>Neopterygii</taxon>
        <taxon>Teleostei</taxon>
        <taxon>Protacanthopterygii</taxon>
        <taxon>Salmoniformes</taxon>
        <taxon>Salmonidae</taxon>
        <taxon>Coregoninae</taxon>
        <taxon>Coregonus</taxon>
    </lineage>
</organism>
<evidence type="ECO:0000256" key="17">
    <source>
        <dbReference type="SAM" id="SignalP"/>
    </source>
</evidence>
<dbReference type="SUPFAM" id="SSF48371">
    <property type="entry name" value="ARM repeat"/>
    <property type="match status" value="1"/>
</dbReference>
<keyword evidence="17" id="KW-0732">Signal</keyword>
<feature type="compositionally biased region" description="Polar residues" evidence="16">
    <location>
        <begin position="323"/>
        <end position="340"/>
    </location>
</feature>
<feature type="repeat" description="ARM" evidence="14">
    <location>
        <begin position="923"/>
        <end position="960"/>
    </location>
</feature>
<dbReference type="InterPro" id="IPR000225">
    <property type="entry name" value="Armadillo"/>
</dbReference>
<evidence type="ECO:0000256" key="4">
    <source>
        <dbReference type="ARBA" id="ARBA00005462"/>
    </source>
</evidence>
<keyword evidence="7" id="KW-0597">Phosphoprotein</keyword>
<evidence type="ECO:0000256" key="13">
    <source>
        <dbReference type="PROSITE-ProRule" id="PRU00023"/>
    </source>
</evidence>
<feature type="repeat" description="ANK" evidence="13">
    <location>
        <begin position="2440"/>
        <end position="2472"/>
    </location>
</feature>
<dbReference type="SMART" id="SM00185">
    <property type="entry name" value="ARM"/>
    <property type="match status" value="8"/>
</dbReference>
<feature type="repeat" description="ANK" evidence="13">
    <location>
        <begin position="2222"/>
        <end position="2254"/>
    </location>
</feature>
<feature type="compositionally biased region" description="Low complexity" evidence="16">
    <location>
        <begin position="1453"/>
        <end position="1468"/>
    </location>
</feature>
<feature type="compositionally biased region" description="Basic and acidic residues" evidence="16">
    <location>
        <begin position="172"/>
        <end position="182"/>
    </location>
</feature>
<feature type="compositionally biased region" description="Polar residues" evidence="16">
    <location>
        <begin position="1469"/>
        <end position="1485"/>
    </location>
</feature>
<feature type="compositionally biased region" description="Low complexity" evidence="16">
    <location>
        <begin position="3081"/>
        <end position="3091"/>
    </location>
</feature>
<feature type="compositionally biased region" description="Polar residues" evidence="16">
    <location>
        <begin position="1132"/>
        <end position="1142"/>
    </location>
</feature>
<dbReference type="Pfam" id="PF25521">
    <property type="entry name" value="WHD_TANC1"/>
    <property type="match status" value="1"/>
</dbReference>
<keyword evidence="10" id="KW-0965">Cell junction</keyword>
<feature type="compositionally biased region" description="Gly residues" evidence="16">
    <location>
        <begin position="2939"/>
        <end position="2953"/>
    </location>
</feature>
<feature type="compositionally biased region" description="Low complexity" evidence="16">
    <location>
        <begin position="2954"/>
        <end position="2974"/>
    </location>
</feature>
<dbReference type="GO" id="GO:0005886">
    <property type="term" value="C:plasma membrane"/>
    <property type="evidence" value="ECO:0007669"/>
    <property type="project" value="TreeGrafter"/>
</dbReference>
<keyword evidence="21" id="KW-1185">Reference proteome</keyword>
<evidence type="ECO:0000256" key="1">
    <source>
        <dbReference type="ARBA" id="ARBA00004161"/>
    </source>
</evidence>
<evidence type="ECO:0000256" key="11">
    <source>
        <dbReference type="ARBA" id="ARBA00023043"/>
    </source>
</evidence>
<comment type="subcellular location">
    <subcellularLocation>
        <location evidence="3">Cell junction</location>
    </subcellularLocation>
    <subcellularLocation>
        <location evidence="1">Cytoplasm</location>
        <location evidence="1">Myofibril</location>
        <location evidence="1">Sarcomere</location>
        <location evidence="1">A band</location>
    </subcellularLocation>
    <subcellularLocation>
        <location evidence="2">Cytoplasm</location>
        <location evidence="2">Myofibril</location>
        <location evidence="2">Sarcomere</location>
        <location evidence="2">Z line</location>
    </subcellularLocation>
</comment>
<evidence type="ECO:0000256" key="6">
    <source>
        <dbReference type="ARBA" id="ARBA00022481"/>
    </source>
</evidence>
<feature type="compositionally biased region" description="Polar residues" evidence="16">
    <location>
        <begin position="2698"/>
        <end position="2714"/>
    </location>
</feature>
<feature type="region of interest" description="Disordered" evidence="16">
    <location>
        <begin position="2688"/>
        <end position="3063"/>
    </location>
</feature>
<dbReference type="InterPro" id="IPR028435">
    <property type="entry name" value="Plakophilin/d_Catenin"/>
</dbReference>
<feature type="domain" description="TANC1/2-like AAA+ ATPase lid" evidence="18">
    <location>
        <begin position="1900"/>
        <end position="1997"/>
    </location>
</feature>
<evidence type="ECO:0000259" key="19">
    <source>
        <dbReference type="Pfam" id="PF25521"/>
    </source>
</evidence>
<evidence type="ECO:0000256" key="8">
    <source>
        <dbReference type="ARBA" id="ARBA00022737"/>
    </source>
</evidence>
<evidence type="ECO:0000256" key="3">
    <source>
        <dbReference type="ARBA" id="ARBA00004282"/>
    </source>
</evidence>
<feature type="compositionally biased region" description="Polar residues" evidence="16">
    <location>
        <begin position="354"/>
        <end position="366"/>
    </location>
</feature>
<evidence type="ECO:0000259" key="18">
    <source>
        <dbReference type="Pfam" id="PF25520"/>
    </source>
</evidence>
<feature type="compositionally biased region" description="Basic and acidic residues" evidence="16">
    <location>
        <begin position="2716"/>
        <end position="2727"/>
    </location>
</feature>
<feature type="compositionally biased region" description="Basic and acidic residues" evidence="16">
    <location>
        <begin position="3092"/>
        <end position="3106"/>
    </location>
</feature>
<feature type="repeat" description="ANK" evidence="13">
    <location>
        <begin position="2473"/>
        <end position="2505"/>
    </location>
</feature>
<feature type="compositionally biased region" description="Basic and acidic residues" evidence="16">
    <location>
        <begin position="1154"/>
        <end position="1163"/>
    </location>
</feature>
<dbReference type="Proteomes" id="UP001356427">
    <property type="component" value="Unassembled WGS sequence"/>
</dbReference>
<comment type="caution">
    <text evidence="20">The sequence shown here is derived from an EMBL/GenBank/DDBJ whole genome shotgun (WGS) entry which is preliminary data.</text>
</comment>
<evidence type="ECO:0000256" key="15">
    <source>
        <dbReference type="PROSITE-ProRule" id="PRU00339"/>
    </source>
</evidence>
<keyword evidence="11 13" id="KW-0040">ANK repeat</keyword>
<dbReference type="FunFam" id="1.25.10.10:FF:000008">
    <property type="entry name" value="plakophilin-4 isoform X1"/>
    <property type="match status" value="1"/>
</dbReference>
<dbReference type="InterPro" id="IPR002110">
    <property type="entry name" value="Ankyrin_rpt"/>
</dbReference>
<dbReference type="SMART" id="SM00248">
    <property type="entry name" value="ANK"/>
    <property type="match status" value="10"/>
</dbReference>
<feature type="compositionally biased region" description="Basic and acidic residues" evidence="16">
    <location>
        <begin position="1578"/>
        <end position="1589"/>
    </location>
</feature>
<feature type="compositionally biased region" description="Polar residues" evidence="16">
    <location>
        <begin position="2808"/>
        <end position="2826"/>
    </location>
</feature>
<evidence type="ECO:0000256" key="10">
    <source>
        <dbReference type="ARBA" id="ARBA00022949"/>
    </source>
</evidence>
<feature type="compositionally biased region" description="Polar residues" evidence="16">
    <location>
        <begin position="1693"/>
        <end position="1704"/>
    </location>
</feature>
<dbReference type="GO" id="GO:0031672">
    <property type="term" value="C:A band"/>
    <property type="evidence" value="ECO:0007669"/>
    <property type="project" value="UniProtKB-SubCell"/>
</dbReference>
<evidence type="ECO:0000256" key="9">
    <source>
        <dbReference type="ARBA" id="ARBA00022889"/>
    </source>
</evidence>
<evidence type="ECO:0000256" key="12">
    <source>
        <dbReference type="ARBA" id="ARBA00023054"/>
    </source>
</evidence>
<dbReference type="InterPro" id="IPR058018">
    <property type="entry name" value="AAA_lid_TANC1/2"/>
</dbReference>
<feature type="region of interest" description="Disordered" evidence="16">
    <location>
        <begin position="1131"/>
        <end position="1173"/>
    </location>
</feature>
<dbReference type="PANTHER" id="PTHR10372:SF8">
    <property type="entry name" value="PLAKOPHILIN-4"/>
    <property type="match status" value="1"/>
</dbReference>
<dbReference type="Pfam" id="PF00514">
    <property type="entry name" value="Arm"/>
    <property type="match status" value="3"/>
</dbReference>
<dbReference type="PROSITE" id="PS50088">
    <property type="entry name" value="ANK_REPEAT"/>
    <property type="match status" value="6"/>
</dbReference>
<feature type="compositionally biased region" description="Polar residues" evidence="16">
    <location>
        <begin position="1590"/>
        <end position="1606"/>
    </location>
</feature>
<protein>
    <recommendedName>
        <fullName evidence="5">Protein unc-45 homolog B</fullName>
    </recommendedName>
</protein>
<dbReference type="InterPro" id="IPR019734">
    <property type="entry name" value="TPR_rpt"/>
</dbReference>
<evidence type="ECO:0000256" key="7">
    <source>
        <dbReference type="ARBA" id="ARBA00022553"/>
    </source>
</evidence>
<dbReference type="InterPro" id="IPR036770">
    <property type="entry name" value="Ankyrin_rpt-contain_sf"/>
</dbReference>
<gene>
    <name evidence="20" type="ORF">J4Q44_G00045740</name>
</gene>
<feature type="region of interest" description="Disordered" evidence="16">
    <location>
        <begin position="109"/>
        <end position="183"/>
    </location>
</feature>
<keyword evidence="6" id="KW-0488">Methylation</keyword>
<evidence type="ECO:0000256" key="14">
    <source>
        <dbReference type="PROSITE-ProRule" id="PRU00259"/>
    </source>
</evidence>
<dbReference type="GO" id="GO:0005634">
    <property type="term" value="C:nucleus"/>
    <property type="evidence" value="ECO:0007669"/>
    <property type="project" value="TreeGrafter"/>
</dbReference>
<feature type="repeat" description="TPR" evidence="15">
    <location>
        <begin position="2609"/>
        <end position="2642"/>
    </location>
</feature>
<accession>A0AAN8MFM8</accession>
<keyword evidence="12" id="KW-0175">Coiled coil</keyword>
<keyword evidence="15" id="KW-0802">TPR repeat</keyword>
<feature type="compositionally biased region" description="Polar residues" evidence="16">
    <location>
        <begin position="1716"/>
        <end position="1735"/>
    </location>
</feature>
<dbReference type="Gene3D" id="1.25.10.10">
    <property type="entry name" value="Leucine-rich Repeat Variant"/>
    <property type="match status" value="1"/>
</dbReference>
<feature type="domain" description="TANC1/2-like winged helix" evidence="19">
    <location>
        <begin position="2000"/>
        <end position="2152"/>
    </location>
</feature>
<feature type="repeat" description="ANK" evidence="13">
    <location>
        <begin position="2374"/>
        <end position="2406"/>
    </location>
</feature>
<dbReference type="SUPFAM" id="SSF48403">
    <property type="entry name" value="Ankyrin repeat"/>
    <property type="match status" value="1"/>
</dbReference>
<feature type="repeat" description="ARM" evidence="14">
    <location>
        <begin position="666"/>
        <end position="709"/>
    </location>
</feature>
<dbReference type="Pfam" id="PF12796">
    <property type="entry name" value="Ank_2"/>
    <property type="match status" value="3"/>
</dbReference>
<feature type="repeat" description="TPR" evidence="15">
    <location>
        <begin position="2562"/>
        <end position="2595"/>
    </location>
</feature>
<feature type="compositionally biased region" description="Polar residues" evidence="16">
    <location>
        <begin position="276"/>
        <end position="286"/>
    </location>
</feature>
<feature type="compositionally biased region" description="Basic and acidic residues" evidence="16">
    <location>
        <begin position="2991"/>
        <end position="3008"/>
    </location>
</feature>
<dbReference type="PANTHER" id="PTHR10372">
    <property type="entry name" value="PLAKOPHILLIN-RELATED"/>
    <property type="match status" value="1"/>
</dbReference>
<evidence type="ECO:0000256" key="5">
    <source>
        <dbReference type="ARBA" id="ARBA00020768"/>
    </source>
</evidence>
<keyword evidence="9" id="KW-0130">Cell adhesion</keyword>
<reference evidence="20 21" key="1">
    <citation type="submission" date="2021-04" db="EMBL/GenBank/DDBJ databases">
        <authorList>
            <person name="De Guttry C."/>
            <person name="Zahm M."/>
            <person name="Klopp C."/>
            <person name="Cabau C."/>
            <person name="Louis A."/>
            <person name="Berthelot C."/>
            <person name="Parey E."/>
            <person name="Roest Crollius H."/>
            <person name="Montfort J."/>
            <person name="Robinson-Rechavi M."/>
            <person name="Bucao C."/>
            <person name="Bouchez O."/>
            <person name="Gislard M."/>
            <person name="Lluch J."/>
            <person name="Milhes M."/>
            <person name="Lampietro C."/>
            <person name="Lopez Roques C."/>
            <person name="Donnadieu C."/>
            <person name="Braasch I."/>
            <person name="Desvignes T."/>
            <person name="Postlethwait J."/>
            <person name="Bobe J."/>
            <person name="Wedekind C."/>
            <person name="Guiguen Y."/>
        </authorList>
    </citation>
    <scope>NUCLEOTIDE SEQUENCE [LARGE SCALE GENOMIC DNA]</scope>
    <source>
        <strain evidence="20">Cs_M1</strain>
        <tissue evidence="20">Blood</tissue>
    </source>
</reference>
<evidence type="ECO:0000256" key="16">
    <source>
        <dbReference type="SAM" id="MobiDB-lite"/>
    </source>
</evidence>
<feature type="compositionally biased region" description="Low complexity" evidence="16">
    <location>
        <begin position="231"/>
        <end position="250"/>
    </location>
</feature>
<dbReference type="Gene3D" id="1.25.40.10">
    <property type="entry name" value="Tetratricopeptide repeat domain"/>
    <property type="match status" value="1"/>
</dbReference>
<feature type="compositionally biased region" description="Acidic residues" evidence="16">
    <location>
        <begin position="2731"/>
        <end position="2741"/>
    </location>
</feature>
<dbReference type="GO" id="GO:0005912">
    <property type="term" value="C:adherens junction"/>
    <property type="evidence" value="ECO:0007669"/>
    <property type="project" value="TreeGrafter"/>
</dbReference>
<feature type="region of interest" description="Disordered" evidence="16">
    <location>
        <begin position="215"/>
        <end position="366"/>
    </location>
</feature>
<evidence type="ECO:0000313" key="20">
    <source>
        <dbReference type="EMBL" id="KAK6325232.1"/>
    </source>
</evidence>
<feature type="chain" id="PRO_5043008477" description="Protein unc-45 homolog B" evidence="17">
    <location>
        <begin position="19"/>
        <end position="3150"/>
    </location>
</feature>
<feature type="compositionally biased region" description="Polar residues" evidence="16">
    <location>
        <begin position="3048"/>
        <end position="3063"/>
    </location>
</feature>
<feature type="signal peptide" evidence="17">
    <location>
        <begin position="1"/>
        <end position="18"/>
    </location>
</feature>
<dbReference type="SUPFAM" id="SSF48452">
    <property type="entry name" value="TPR-like"/>
    <property type="match status" value="1"/>
</dbReference>
<feature type="compositionally biased region" description="Low complexity" evidence="16">
    <location>
        <begin position="2751"/>
        <end position="2766"/>
    </location>
</feature>
<feature type="region of interest" description="Disordered" evidence="16">
    <location>
        <begin position="1692"/>
        <end position="1744"/>
    </location>
</feature>